<dbReference type="GO" id="GO:0005654">
    <property type="term" value="C:nucleoplasm"/>
    <property type="evidence" value="ECO:0007669"/>
    <property type="project" value="Ensembl"/>
</dbReference>
<dbReference type="GO" id="GO:0008284">
    <property type="term" value="P:positive regulation of cell population proliferation"/>
    <property type="evidence" value="ECO:0007669"/>
    <property type="project" value="Ensembl"/>
</dbReference>
<keyword evidence="12" id="KW-0325">Glycoprotein</keyword>
<dbReference type="GO" id="GO:0007200">
    <property type="term" value="P:phospholipase C-activating G protein-coupled receptor signaling pathway"/>
    <property type="evidence" value="ECO:0007669"/>
    <property type="project" value="Ensembl"/>
</dbReference>
<gene>
    <name evidence="22" type="primary">Cxcr2</name>
    <name evidence="20" type="synonym">Il8rb</name>
    <name evidence="20" type="ORF">rCG_23827</name>
</gene>
<evidence type="ECO:0000256" key="18">
    <source>
        <dbReference type="SAM" id="Phobius"/>
    </source>
</evidence>
<proteinExistence type="inferred from homology"/>
<evidence type="ECO:0000256" key="4">
    <source>
        <dbReference type="ARBA" id="ARBA00022500"/>
    </source>
</evidence>
<keyword evidence="9 18" id="KW-0472">Membrane</keyword>
<evidence type="ECO:0000256" key="16">
    <source>
        <dbReference type="ARBA" id="ARBA00034130"/>
    </source>
</evidence>
<evidence type="ECO:0000256" key="1">
    <source>
        <dbReference type="ARBA" id="ARBA00004651"/>
    </source>
</evidence>
<sequence length="359" mass="40532">MGEIRVDNFSLEDFFSGDIDSYNYSSDPPFTLSDAAPCPSANLDINRYAVVVIYVLVTLLSLVGNSLVMLVILYNRSTCSVTDVYLLNLAIADLFFALTLPVWAASKVNGWIFGSFLCKVFSFLQEITFYSSVLLLACISMDRYLAIVHATSTLIQKRHLVKFVCITMWFLSLVLSLPIFILRTTVKANPSTVVCYENIGNNTSKWRVVLRILPQTYGFLLPLLIMLFCYGFTLRTLFKAHMGQKHRAMRVIFAVVLVFLLCWLPYNIVLFTDTLMRTKLIKETCERQNEINKALEATEILGFLHSCLNPIIYAFIGQKFRHGLLKIMANYGLVSKEFLAKEGRPSFVGSSSANTSTTL</sequence>
<keyword evidence="8 17" id="KW-0297">G-protein coupled receptor</keyword>
<keyword evidence="7 18" id="KW-1133">Transmembrane helix</keyword>
<dbReference type="PROSITE" id="PS00237">
    <property type="entry name" value="G_PROTEIN_RECEP_F1_1"/>
    <property type="match status" value="1"/>
</dbReference>
<evidence type="ECO:0000256" key="15">
    <source>
        <dbReference type="ARBA" id="ARBA00033468"/>
    </source>
</evidence>
<keyword evidence="6 17" id="KW-0812">Transmembrane</keyword>
<evidence type="ECO:0000256" key="6">
    <source>
        <dbReference type="ARBA" id="ARBA00022692"/>
    </source>
</evidence>
<dbReference type="CTD" id="3579"/>
<evidence type="ECO:0000313" key="20">
    <source>
        <dbReference type="EMBL" id="EDL75335.1"/>
    </source>
</evidence>
<dbReference type="CDD" id="cd15178">
    <property type="entry name" value="7tmA_CXCR1_2"/>
    <property type="match status" value="1"/>
</dbReference>
<dbReference type="GO" id="GO:0004918">
    <property type="term" value="F:interleukin-8 receptor activity"/>
    <property type="evidence" value="ECO:0007669"/>
    <property type="project" value="Ensembl"/>
</dbReference>
<feature type="transmembrane region" description="Helical" evidence="18">
    <location>
        <begin position="111"/>
        <end position="139"/>
    </location>
</feature>
<evidence type="ECO:0000256" key="3">
    <source>
        <dbReference type="ARBA" id="ARBA00022475"/>
    </source>
</evidence>
<feature type="transmembrane region" description="Helical" evidence="18">
    <location>
        <begin position="160"/>
        <end position="181"/>
    </location>
</feature>
<evidence type="ECO:0000256" key="10">
    <source>
        <dbReference type="ARBA" id="ARBA00023157"/>
    </source>
</evidence>
<dbReference type="GO" id="GO:0006968">
    <property type="term" value="P:cellular defense response"/>
    <property type="evidence" value="ECO:0007669"/>
    <property type="project" value="Ensembl"/>
</dbReference>
<dbReference type="KEGG" id="rno:29385"/>
<feature type="domain" description="G-protein coupled receptors family 1 profile" evidence="19">
    <location>
        <begin position="64"/>
        <end position="313"/>
    </location>
</feature>
<evidence type="ECO:0000256" key="13">
    <source>
        <dbReference type="ARBA" id="ARBA00023224"/>
    </source>
</evidence>
<dbReference type="GO" id="GO:0042119">
    <property type="term" value="P:neutrophil activation"/>
    <property type="evidence" value="ECO:0007669"/>
    <property type="project" value="Ensembl"/>
</dbReference>
<dbReference type="OrthoDB" id="9946013at2759"/>
<dbReference type="GO" id="GO:0009986">
    <property type="term" value="C:cell surface"/>
    <property type="evidence" value="ECO:0007669"/>
    <property type="project" value="Ensembl"/>
</dbReference>
<evidence type="ECO:0000256" key="9">
    <source>
        <dbReference type="ARBA" id="ARBA00023136"/>
    </source>
</evidence>
<dbReference type="InterPro" id="IPR000057">
    <property type="entry name" value="Chemokine_CXCR2"/>
</dbReference>
<feature type="transmembrane region" description="Helical" evidence="18">
    <location>
        <begin position="217"/>
        <end position="238"/>
    </location>
</feature>
<dbReference type="RGD" id="2906">
    <property type="gene designation" value="Cxcr2"/>
</dbReference>
<evidence type="ECO:0000256" key="17">
    <source>
        <dbReference type="RuleBase" id="RU000688"/>
    </source>
</evidence>
<organism evidence="20 21">
    <name type="scientific">Rattus norvegicus</name>
    <name type="common">Rat</name>
    <dbReference type="NCBI Taxonomy" id="10116"/>
    <lineage>
        <taxon>Eukaryota</taxon>
        <taxon>Metazoa</taxon>
        <taxon>Chordata</taxon>
        <taxon>Craniata</taxon>
        <taxon>Vertebrata</taxon>
        <taxon>Euteleostomi</taxon>
        <taxon>Mammalia</taxon>
        <taxon>Eutheria</taxon>
        <taxon>Euarchontoglires</taxon>
        <taxon>Glires</taxon>
        <taxon>Rodentia</taxon>
        <taxon>Myomorpha</taxon>
        <taxon>Muroidea</taxon>
        <taxon>Muridae</taxon>
        <taxon>Murinae</taxon>
        <taxon>Rattus</taxon>
    </lineage>
</organism>
<evidence type="ECO:0000256" key="5">
    <source>
        <dbReference type="ARBA" id="ARBA00022553"/>
    </source>
</evidence>
<evidence type="ECO:0000256" key="14">
    <source>
        <dbReference type="ARBA" id="ARBA00025505"/>
    </source>
</evidence>
<name>A6JVS7_RAT</name>
<dbReference type="Proteomes" id="UP000234681">
    <property type="component" value="Chromosome 9"/>
</dbReference>
<keyword evidence="3" id="KW-1003">Cell membrane</keyword>
<dbReference type="InterPro" id="IPR050119">
    <property type="entry name" value="CCR1-9-like"/>
</dbReference>
<dbReference type="FunFam" id="1.20.1070.10:FF:000157">
    <property type="entry name" value="C-X-C chemokine receptor type 2"/>
    <property type="match status" value="1"/>
</dbReference>
<evidence type="ECO:0000256" key="2">
    <source>
        <dbReference type="ARBA" id="ARBA00020033"/>
    </source>
</evidence>
<evidence type="ECO:0000256" key="11">
    <source>
        <dbReference type="ARBA" id="ARBA00023170"/>
    </source>
</evidence>
<comment type="subcellular location">
    <subcellularLocation>
        <location evidence="1">Cell membrane</location>
        <topology evidence="1">Multi-pass membrane protein</topology>
    </subcellularLocation>
</comment>
<dbReference type="EMBL" id="CH474004">
    <property type="protein sequence ID" value="EDL75335.1"/>
    <property type="molecule type" value="Genomic_DNA"/>
</dbReference>
<dbReference type="SUPFAM" id="SSF81321">
    <property type="entry name" value="Family A G protein-coupled receptor-like"/>
    <property type="match status" value="1"/>
</dbReference>
<dbReference type="AlphaFoldDB" id="A6JVS7"/>
<keyword evidence="11 17" id="KW-0675">Receptor</keyword>
<dbReference type="PROSITE" id="PS50262">
    <property type="entry name" value="G_PROTEIN_RECEP_F1_2"/>
    <property type="match status" value="1"/>
</dbReference>
<evidence type="ECO:0000256" key="12">
    <source>
        <dbReference type="ARBA" id="ARBA00023180"/>
    </source>
</evidence>
<dbReference type="GO" id="GO:0042629">
    <property type="term" value="C:mast cell granule"/>
    <property type="evidence" value="ECO:0007669"/>
    <property type="project" value="Ensembl"/>
</dbReference>
<accession>A6JVS7</accession>
<dbReference type="PRINTS" id="PR00427">
    <property type="entry name" value="INTRLEUKIN8R"/>
</dbReference>
<keyword evidence="4" id="KW-0145">Chemotaxis</keyword>
<evidence type="ECO:0000313" key="22">
    <source>
        <dbReference type="RGD" id="2906"/>
    </source>
</evidence>
<dbReference type="GO" id="GO:0019959">
    <property type="term" value="F:interleukin-8 binding"/>
    <property type="evidence" value="ECO:0007669"/>
    <property type="project" value="Ensembl"/>
</dbReference>
<dbReference type="InterPro" id="IPR017452">
    <property type="entry name" value="GPCR_Rhodpsn_7TM"/>
</dbReference>
<feature type="transmembrane region" description="Helical" evidence="18">
    <location>
        <begin position="250"/>
        <end position="269"/>
    </location>
</feature>
<dbReference type="InterPro" id="IPR000174">
    <property type="entry name" value="Chemokine_CXCR_1/2"/>
</dbReference>
<dbReference type="RefSeq" id="NP_058879.1">
    <property type="nucleotide sequence ID" value="NM_017183.2"/>
</dbReference>
<keyword evidence="5" id="KW-0597">Phosphoprotein</keyword>
<dbReference type="GO" id="GO:0072686">
    <property type="term" value="C:mitotic spindle"/>
    <property type="evidence" value="ECO:0007669"/>
    <property type="project" value="Ensembl"/>
</dbReference>
<evidence type="ECO:0000256" key="8">
    <source>
        <dbReference type="ARBA" id="ARBA00023040"/>
    </source>
</evidence>
<evidence type="ECO:0000313" key="21">
    <source>
        <dbReference type="Proteomes" id="UP000234681"/>
    </source>
</evidence>
<dbReference type="Gene3D" id="1.20.1070.10">
    <property type="entry name" value="Rhodopsin 7-helix transmembrane proteins"/>
    <property type="match status" value="1"/>
</dbReference>
<evidence type="ECO:0000256" key="7">
    <source>
        <dbReference type="ARBA" id="ARBA00022989"/>
    </source>
</evidence>
<reference evidence="21" key="1">
    <citation type="submission" date="2005-09" db="EMBL/GenBank/DDBJ databases">
        <authorList>
            <person name="Mural R.J."/>
            <person name="Li P.W."/>
            <person name="Adams M.D."/>
            <person name="Amanatides P.G."/>
            <person name="Baden-Tillson H."/>
            <person name="Barnstead M."/>
            <person name="Chin S.H."/>
            <person name="Dew I."/>
            <person name="Evans C.A."/>
            <person name="Ferriera S."/>
            <person name="Flanigan M."/>
            <person name="Fosler C."/>
            <person name="Glodek A."/>
            <person name="Gu Z."/>
            <person name="Holt R.A."/>
            <person name="Jennings D."/>
            <person name="Kraft C.L."/>
            <person name="Lu F."/>
            <person name="Nguyen T."/>
            <person name="Nusskern D.R."/>
            <person name="Pfannkoch C.M."/>
            <person name="Sitter C."/>
            <person name="Sutton G.G."/>
            <person name="Venter J.C."/>
            <person name="Wang Z."/>
            <person name="Woodage T."/>
            <person name="Zheng X.H."/>
            <person name="Zhong F."/>
        </authorList>
    </citation>
    <scope>NUCLEOTIDE SEQUENCE [LARGE SCALE GENOMIC DNA]</scope>
    <source>
        <strain>BN</strain>
        <strain evidence="21">Sprague-Dawley</strain>
    </source>
</reference>
<feature type="transmembrane region" description="Helical" evidence="18">
    <location>
        <begin position="48"/>
        <end position="73"/>
    </location>
</feature>
<dbReference type="PRINTS" id="PR00573">
    <property type="entry name" value="INTRLEUKN8BR"/>
</dbReference>
<dbReference type="GeneID" id="29385"/>
<dbReference type="PANTHER" id="PTHR10489">
    <property type="entry name" value="CELL ADHESION MOLECULE"/>
    <property type="match status" value="1"/>
</dbReference>
<dbReference type="InterPro" id="IPR000276">
    <property type="entry name" value="GPCR_Rhodpsn"/>
</dbReference>
<comment type="subunit">
    <text evidence="16">Interacts with IL8. Interacts with GNAI2.</text>
</comment>
<dbReference type="GO" id="GO:0043066">
    <property type="term" value="P:negative regulation of apoptotic process"/>
    <property type="evidence" value="ECO:0007669"/>
    <property type="project" value="Ensembl"/>
</dbReference>
<keyword evidence="13 17" id="KW-0807">Transducer</keyword>
<dbReference type="OMA" id="YSPCEIS"/>
<dbReference type="PRINTS" id="PR00237">
    <property type="entry name" value="GPCRRHODOPSN"/>
</dbReference>
<dbReference type="GO" id="GO:0005886">
    <property type="term" value="C:plasma membrane"/>
    <property type="evidence" value="ECO:0007669"/>
    <property type="project" value="UniProtKB-SubCell"/>
</dbReference>
<dbReference type="GO" id="GO:0030593">
    <property type="term" value="P:neutrophil chemotaxis"/>
    <property type="evidence" value="ECO:0007669"/>
    <property type="project" value="Ensembl"/>
</dbReference>
<keyword evidence="10" id="KW-1015">Disulfide bond</keyword>
<comment type="function">
    <text evidence="14">Receptor for interleukin-8 which is a powerful neutrophil chemotactic factor. Binding of IL-8 to the receptor causes activation of neutrophils. This response is mediated via a G-protein that activates a phosphatidylinositol-calcium second messenger system. Binds to IL-8 with high affinity. Also binds with high affinity to CXCL3, GRO/MGSA and NAP-2.</text>
</comment>
<dbReference type="GO" id="GO:0031623">
    <property type="term" value="P:receptor internalization"/>
    <property type="evidence" value="ECO:0007669"/>
    <property type="project" value="Ensembl"/>
</dbReference>
<comment type="similarity">
    <text evidence="17">Belongs to the G-protein coupled receptor 1 family.</text>
</comment>
<protein>
    <recommendedName>
        <fullName evidence="2">C-X-C chemokine receptor type 2</fullName>
    </recommendedName>
    <alternativeName>
        <fullName evidence="15">High affinity interleukin-8 receptor B</fullName>
    </alternativeName>
</protein>
<dbReference type="Pfam" id="PF00001">
    <property type="entry name" value="7tm_1"/>
    <property type="match status" value="1"/>
</dbReference>
<evidence type="ECO:0000259" key="19">
    <source>
        <dbReference type="PROSITE" id="PS50262"/>
    </source>
</evidence>
<feature type="transmembrane region" description="Helical" evidence="18">
    <location>
        <begin position="85"/>
        <end position="105"/>
    </location>
</feature>
<dbReference type="SMR" id="A6JVS7"/>
<dbReference type="PANTHER" id="PTHR10489:SF689">
    <property type="entry name" value="C-X-C CHEMOKINE RECEPTOR TYPE 2"/>
    <property type="match status" value="1"/>
</dbReference>